<protein>
    <recommendedName>
        <fullName evidence="3">ATPase involved in DNA repair</fullName>
    </recommendedName>
</protein>
<name>A0ABR9Q9J7_9ENTR</name>
<sequence length="770" mass="86241">MSGQETPAAEHSLNKVDKNVKVVLHKSCQCYFRIETLELIFIDESDAAEFEKCMSKLSELIDKHHKASDDYSDALEKYGNAMKDIANKNKLSGYEDAITSTEIALEKATKDLQAELGEFNEQSGYKPLIELIPIQPLNKSIYGRCYSYVKQSDYDSFESKFTIISVDTFSGDAIFKKDDKGNIIGINISSLKTKLASVKNTIKQMMDSTMTVSADINYEATLTDWANAWNEQCEEYSKEGNYIDVSAGAQFLRFTANASTLNTWNPDTGEVRIKGETCAELMLFTGKVNSTIYTPDRVGWPLRFTVNDTNEVNLGVLRARIDCELTGYVGASAQVEGNLQFVTYNNKQLLMGNRTPGSRFAERKKGVKIKDNKEQTHSLEIKGEAFGGAKAGGSLGGALQWLKPFDSLVDELPNMLRTFGLVDSPAQARIILAVQQSEKEKDAHLGGFQDFASLKVGGNAELGVGLSGEFRVRFVKGRFRFHIKGGLCLAVGAEGDVEGEISPELFGEFAIWVIYQLYGIDYKHLTIITEEAFMGLTYMLVMGGKEIYKKYYDELAAEIGSVKQDLIDFIDEMSNEFLTAKNQSTERNELSEIINADPGSVYLFSPEAKGIALFVLTGDGAYDHIDINNQGDGFLPDTNKKRKTAVLYILSSIQTKREWKKVLTRITKDGTVFPGNEDAIVDLAQKNLKIFLQIGFNRDKELEDIIDRLNLRDFEEVVKRLKSNPAWGYAFSPNCSKQYALHCDDNPFYTSLCYFEPVNPQYKQKWEGNK</sequence>
<gene>
    <name evidence="1" type="ORF">IM311_15760</name>
</gene>
<reference evidence="1 2" key="1">
    <citation type="submission" date="2020-10" db="EMBL/GenBank/DDBJ databases">
        <title>High risk of septic shock deaths with Enterobacter bugandensis among Enterobacter cloacae complex isolates that physiologically colonize newborns in neonatal intensive care unit bis.</title>
        <authorList>
            <person name="Girlich D."/>
            <person name="Ouzani S."/>
            <person name="Emeraud C."/>
            <person name="Bonnin R.A."/>
            <person name="Gauthier L."/>
            <person name="Le Sache N."/>
            <person name="Mokhtari M."/>
            <person name="Langlois I."/>
            <person name="Begasse C."/>
            <person name="Arangia N."/>
            <person name="Fournier S."/>
            <person name="Fortineau N."/>
            <person name="Naas T."/>
            <person name="Dortet L."/>
        </authorList>
    </citation>
    <scope>NUCLEOTIDE SEQUENCE [LARGE SCALE GENOMIC DNA]</scope>
    <source>
        <strain evidence="1 2">P40RS</strain>
    </source>
</reference>
<organism evidence="1 2">
    <name type="scientific">Enterobacter pasteurii</name>
    <dbReference type="NCBI Taxonomy" id="3029761"/>
    <lineage>
        <taxon>Bacteria</taxon>
        <taxon>Pseudomonadati</taxon>
        <taxon>Pseudomonadota</taxon>
        <taxon>Gammaproteobacteria</taxon>
        <taxon>Enterobacterales</taxon>
        <taxon>Enterobacteriaceae</taxon>
        <taxon>Enterobacter</taxon>
        <taxon>Enterobacter cloacae complex</taxon>
    </lineage>
</organism>
<dbReference type="Proteomes" id="UP001296720">
    <property type="component" value="Unassembled WGS sequence"/>
</dbReference>
<accession>A0ABR9Q9J7</accession>
<dbReference type="RefSeq" id="WP_193355812.1">
    <property type="nucleotide sequence ID" value="NZ_JADBRO010000016.1"/>
</dbReference>
<proteinExistence type="predicted"/>
<comment type="caution">
    <text evidence="1">The sequence shown here is derived from an EMBL/GenBank/DDBJ whole genome shotgun (WGS) entry which is preliminary data.</text>
</comment>
<evidence type="ECO:0000313" key="2">
    <source>
        <dbReference type="Proteomes" id="UP001296720"/>
    </source>
</evidence>
<evidence type="ECO:0000313" key="1">
    <source>
        <dbReference type="EMBL" id="MBE4855520.1"/>
    </source>
</evidence>
<evidence type="ECO:0008006" key="3">
    <source>
        <dbReference type="Google" id="ProtNLM"/>
    </source>
</evidence>
<keyword evidence="2" id="KW-1185">Reference proteome</keyword>
<dbReference type="EMBL" id="JADBRO010000016">
    <property type="protein sequence ID" value="MBE4855520.1"/>
    <property type="molecule type" value="Genomic_DNA"/>
</dbReference>